<dbReference type="InterPro" id="IPR046335">
    <property type="entry name" value="LacI/GalR-like_sensor"/>
</dbReference>
<dbReference type="InterPro" id="IPR010982">
    <property type="entry name" value="Lambda_DNA-bd_dom_sf"/>
</dbReference>
<dbReference type="SMART" id="SM00354">
    <property type="entry name" value="HTH_LACI"/>
    <property type="match status" value="1"/>
</dbReference>
<dbReference type="RefSeq" id="WP_281814933.1">
    <property type="nucleotide sequence ID" value="NZ_BRLB01000004.1"/>
</dbReference>
<comment type="caution">
    <text evidence="6">The sequence shown here is derived from an EMBL/GenBank/DDBJ whole genome shotgun (WGS) entry which is preliminary data.</text>
</comment>
<keyword evidence="2" id="KW-0238">DNA-binding</keyword>
<dbReference type="Gene3D" id="3.40.50.2300">
    <property type="match status" value="2"/>
</dbReference>
<keyword evidence="1" id="KW-0805">Transcription regulation</keyword>
<dbReference type="EMBL" id="BRLB01000004">
    <property type="protein sequence ID" value="GKX29444.1"/>
    <property type="molecule type" value="Genomic_DNA"/>
</dbReference>
<dbReference type="CDD" id="cd06267">
    <property type="entry name" value="PBP1_LacI_sugar_binding-like"/>
    <property type="match status" value="1"/>
</dbReference>
<organism evidence="6 7">
    <name type="scientific">Vallitalea longa</name>
    <dbReference type="NCBI Taxonomy" id="2936439"/>
    <lineage>
        <taxon>Bacteria</taxon>
        <taxon>Bacillati</taxon>
        <taxon>Bacillota</taxon>
        <taxon>Clostridia</taxon>
        <taxon>Lachnospirales</taxon>
        <taxon>Vallitaleaceae</taxon>
        <taxon>Vallitalea</taxon>
    </lineage>
</organism>
<dbReference type="PROSITE" id="PS50943">
    <property type="entry name" value="HTH_CROC1"/>
    <property type="match status" value="1"/>
</dbReference>
<dbReference type="Pfam" id="PF00356">
    <property type="entry name" value="LacI"/>
    <property type="match status" value="1"/>
</dbReference>
<dbReference type="InterPro" id="IPR028082">
    <property type="entry name" value="Peripla_BP_I"/>
</dbReference>
<dbReference type="InterPro" id="IPR000843">
    <property type="entry name" value="HTH_LacI"/>
</dbReference>
<dbReference type="PANTHER" id="PTHR30146:SF24">
    <property type="entry name" value="XYLOSE OPERON REGULATORY PROTEIN"/>
    <property type="match status" value="1"/>
</dbReference>
<protein>
    <submittedName>
        <fullName evidence="6">LacI family transcriptional regulator</fullName>
    </submittedName>
</protein>
<dbReference type="GO" id="GO:0003700">
    <property type="term" value="F:DNA-binding transcription factor activity"/>
    <property type="evidence" value="ECO:0007669"/>
    <property type="project" value="TreeGrafter"/>
</dbReference>
<name>A0A9W5YAA2_9FIRM</name>
<dbReference type="Gene3D" id="1.10.260.40">
    <property type="entry name" value="lambda repressor-like DNA-binding domains"/>
    <property type="match status" value="1"/>
</dbReference>
<accession>A0A9W5YAA2</accession>
<evidence type="ECO:0000313" key="6">
    <source>
        <dbReference type="EMBL" id="GKX29444.1"/>
    </source>
</evidence>
<dbReference type="Proteomes" id="UP001144256">
    <property type="component" value="Unassembled WGS sequence"/>
</dbReference>
<evidence type="ECO:0000256" key="2">
    <source>
        <dbReference type="ARBA" id="ARBA00023125"/>
    </source>
</evidence>
<dbReference type="Pfam" id="PF13377">
    <property type="entry name" value="Peripla_BP_3"/>
    <property type="match status" value="1"/>
</dbReference>
<evidence type="ECO:0000256" key="3">
    <source>
        <dbReference type="ARBA" id="ARBA00023163"/>
    </source>
</evidence>
<dbReference type="AlphaFoldDB" id="A0A9W5YAA2"/>
<feature type="domain" description="HTH lacI-type" evidence="4">
    <location>
        <begin position="2"/>
        <end position="57"/>
    </location>
</feature>
<dbReference type="InterPro" id="IPR001387">
    <property type="entry name" value="Cro/C1-type_HTH"/>
</dbReference>
<dbReference type="SUPFAM" id="SSF47413">
    <property type="entry name" value="lambda repressor-like DNA-binding domains"/>
    <property type="match status" value="1"/>
</dbReference>
<reference evidence="6" key="1">
    <citation type="submission" date="2022-06" db="EMBL/GenBank/DDBJ databases">
        <title>Vallitalea longa sp. nov., an anaerobic bacterium isolated from marine sediment.</title>
        <authorList>
            <person name="Hirano S."/>
            <person name="Terahara T."/>
            <person name="Mori K."/>
            <person name="Hamada M."/>
            <person name="Matsumoto R."/>
            <person name="Kobayashi T."/>
        </authorList>
    </citation>
    <scope>NUCLEOTIDE SEQUENCE</scope>
    <source>
        <strain evidence="6">SH18-1</strain>
    </source>
</reference>
<dbReference type="PANTHER" id="PTHR30146">
    <property type="entry name" value="LACI-RELATED TRANSCRIPTIONAL REPRESSOR"/>
    <property type="match status" value="1"/>
</dbReference>
<gene>
    <name evidence="6" type="ORF">SH1V18_19240</name>
</gene>
<evidence type="ECO:0000256" key="1">
    <source>
        <dbReference type="ARBA" id="ARBA00023015"/>
    </source>
</evidence>
<keyword evidence="3" id="KW-0804">Transcription</keyword>
<sequence>MITIKEMADIIGVSPTTVSNVIHGRVKETSKEMIEKVNKVIEEYNYIPNMSARTLSQNSSRIIGVVLKYQLIKGKNIMQDPFNSEILGSIEKNISEAGYYMMFYSSGKADDVLHLTATWNVDGLIVIGAHAKDCQKIVKHTNKPVIFIDCYFYNDGIEYVNIGLDDKKCAYKMTQYLIEEGHKNIAFLADNCIGVDEERFRGYAEGLQENGLLFKERNYINLDSDLIPLKDNLKQIYRRRKEFTALFCASDYYAMEVVNYLMDNKINVPDDISVVGFDDNILGSNMRPRLTTIRQNPTLKGKIAVKCLMRLIRKQPLKKKNIRLSGQLIIRDTVRKIE</sequence>
<proteinExistence type="predicted"/>
<dbReference type="PROSITE" id="PS50932">
    <property type="entry name" value="HTH_LACI_2"/>
    <property type="match status" value="1"/>
</dbReference>
<evidence type="ECO:0000313" key="7">
    <source>
        <dbReference type="Proteomes" id="UP001144256"/>
    </source>
</evidence>
<feature type="domain" description="HTH cro/C1-type" evidence="5">
    <location>
        <begin position="2"/>
        <end position="47"/>
    </location>
</feature>
<dbReference type="CDD" id="cd01392">
    <property type="entry name" value="HTH_LacI"/>
    <property type="match status" value="1"/>
</dbReference>
<evidence type="ECO:0000259" key="4">
    <source>
        <dbReference type="PROSITE" id="PS50932"/>
    </source>
</evidence>
<dbReference type="SUPFAM" id="SSF53822">
    <property type="entry name" value="Periplasmic binding protein-like I"/>
    <property type="match status" value="1"/>
</dbReference>
<evidence type="ECO:0000259" key="5">
    <source>
        <dbReference type="PROSITE" id="PS50943"/>
    </source>
</evidence>
<dbReference type="GO" id="GO:0000976">
    <property type="term" value="F:transcription cis-regulatory region binding"/>
    <property type="evidence" value="ECO:0007669"/>
    <property type="project" value="TreeGrafter"/>
</dbReference>
<keyword evidence="7" id="KW-1185">Reference proteome</keyword>